<name>A0AAU2VPX4_9ACTN</name>
<dbReference type="AlphaFoldDB" id="A0AAU2VPX4"/>
<feature type="compositionally biased region" description="Basic and acidic residues" evidence="1">
    <location>
        <begin position="120"/>
        <end position="134"/>
    </location>
</feature>
<protein>
    <recommendedName>
        <fullName evidence="4">Lipoprotein</fullName>
    </recommendedName>
</protein>
<proteinExistence type="predicted"/>
<dbReference type="EMBL" id="CP108313">
    <property type="protein sequence ID" value="WTW69378.1"/>
    <property type="molecule type" value="Genomic_DNA"/>
</dbReference>
<accession>A0AAU2VPX4</accession>
<reference evidence="3" key="1">
    <citation type="submission" date="2022-10" db="EMBL/GenBank/DDBJ databases">
        <title>The complete genomes of actinobacterial strains from the NBC collection.</title>
        <authorList>
            <person name="Joergensen T.S."/>
            <person name="Alvarez Arevalo M."/>
            <person name="Sterndorff E.B."/>
            <person name="Faurdal D."/>
            <person name="Vuksanovic O."/>
            <person name="Mourched A.-S."/>
            <person name="Charusanti P."/>
            <person name="Shaw S."/>
            <person name="Blin K."/>
            <person name="Weber T."/>
        </authorList>
    </citation>
    <scope>NUCLEOTIDE SEQUENCE</scope>
    <source>
        <strain evidence="3">NBC_00008</strain>
    </source>
</reference>
<feature type="chain" id="PRO_5043491609" description="Lipoprotein" evidence="2">
    <location>
        <begin position="27"/>
        <end position="134"/>
    </location>
</feature>
<feature type="signal peptide" evidence="2">
    <location>
        <begin position="1"/>
        <end position="26"/>
    </location>
</feature>
<keyword evidence="2" id="KW-0732">Signal</keyword>
<gene>
    <name evidence="3" type="ORF">OG398_14400</name>
</gene>
<evidence type="ECO:0008006" key="4">
    <source>
        <dbReference type="Google" id="ProtNLM"/>
    </source>
</evidence>
<feature type="compositionally biased region" description="Low complexity" evidence="1">
    <location>
        <begin position="47"/>
        <end position="60"/>
    </location>
</feature>
<organism evidence="3">
    <name type="scientific">Streptomyces sp. NBC_00008</name>
    <dbReference type="NCBI Taxonomy" id="2903610"/>
    <lineage>
        <taxon>Bacteria</taxon>
        <taxon>Bacillati</taxon>
        <taxon>Actinomycetota</taxon>
        <taxon>Actinomycetes</taxon>
        <taxon>Kitasatosporales</taxon>
        <taxon>Streptomycetaceae</taxon>
        <taxon>Streptomyces</taxon>
    </lineage>
</organism>
<evidence type="ECO:0000313" key="3">
    <source>
        <dbReference type="EMBL" id="WTW69378.1"/>
    </source>
</evidence>
<evidence type="ECO:0000256" key="2">
    <source>
        <dbReference type="SAM" id="SignalP"/>
    </source>
</evidence>
<sequence length="134" mass="13619">MRGAHRLLAGLLAAGALLTATGCAQSVDPIERLGRKAAQRVNPPPSRAAARPAGPRATAVRGDHGAPGALVVVSCGRSPRPGRDTRPPAREVRNGAGGRDVVPGEGPVPAGPGRGGVRNGRHEGRELALRLTEC</sequence>
<dbReference type="PROSITE" id="PS51257">
    <property type="entry name" value="PROKAR_LIPOPROTEIN"/>
    <property type="match status" value="1"/>
</dbReference>
<feature type="region of interest" description="Disordered" evidence="1">
    <location>
        <begin position="34"/>
        <end position="134"/>
    </location>
</feature>
<feature type="compositionally biased region" description="Basic and acidic residues" evidence="1">
    <location>
        <begin position="81"/>
        <end position="93"/>
    </location>
</feature>
<evidence type="ECO:0000256" key="1">
    <source>
        <dbReference type="SAM" id="MobiDB-lite"/>
    </source>
</evidence>